<evidence type="ECO:0000256" key="5">
    <source>
        <dbReference type="ARBA" id="ARBA00022840"/>
    </source>
</evidence>
<dbReference type="GeneID" id="100788256"/>
<dbReference type="SUPFAM" id="SSF52540">
    <property type="entry name" value="P-loop containing nucleoside triphosphate hydrolases"/>
    <property type="match status" value="1"/>
</dbReference>
<feature type="region of interest" description="Disordered" evidence="8">
    <location>
        <begin position="43"/>
        <end position="67"/>
    </location>
</feature>
<name>I1LEM3_SOYBN</name>
<dbReference type="OrthoDB" id="66620at2759"/>
<evidence type="ECO:0000313" key="13">
    <source>
        <dbReference type="Proteomes" id="UP000008827"/>
    </source>
</evidence>
<dbReference type="Gramene" id="KRH35792">
    <property type="protein sequence ID" value="KRH35792"/>
    <property type="gene ID" value="GLYMA_10G264900"/>
</dbReference>
<dbReference type="HOGENOM" id="CLU_000604_57_9_1"/>
<dbReference type="eggNOG" id="KOG0061">
    <property type="taxonomic scope" value="Eukaryota"/>
</dbReference>
<dbReference type="InterPro" id="IPR050352">
    <property type="entry name" value="ABCG_transporters"/>
</dbReference>
<comment type="subcellular location">
    <subcellularLocation>
        <location evidence="1">Membrane</location>
        <topology evidence="1">Multi-pass membrane protein</topology>
    </subcellularLocation>
</comment>
<feature type="transmembrane region" description="Helical" evidence="9">
    <location>
        <begin position="527"/>
        <end position="551"/>
    </location>
</feature>
<dbReference type="PANTHER" id="PTHR48041:SF41">
    <property type="entry name" value="ABC TRANSPORTER G FAMILY"/>
    <property type="match status" value="1"/>
</dbReference>
<evidence type="ECO:0000256" key="4">
    <source>
        <dbReference type="ARBA" id="ARBA00022741"/>
    </source>
</evidence>
<evidence type="ECO:0000256" key="1">
    <source>
        <dbReference type="ARBA" id="ARBA00004141"/>
    </source>
</evidence>
<evidence type="ECO:0000259" key="10">
    <source>
        <dbReference type="PROSITE" id="PS50893"/>
    </source>
</evidence>
<dbReference type="PROSITE" id="PS50893">
    <property type="entry name" value="ABC_TRANSPORTER_2"/>
    <property type="match status" value="1"/>
</dbReference>
<dbReference type="EMBL" id="CM000843">
    <property type="protein sequence ID" value="KRH35792.1"/>
    <property type="molecule type" value="Genomic_DNA"/>
</dbReference>
<dbReference type="Pfam" id="PF19055">
    <property type="entry name" value="ABC2_membrane_7"/>
    <property type="match status" value="1"/>
</dbReference>
<dbReference type="GO" id="GO:0140359">
    <property type="term" value="F:ABC-type transporter activity"/>
    <property type="evidence" value="ECO:0007669"/>
    <property type="project" value="InterPro"/>
</dbReference>
<evidence type="ECO:0000256" key="3">
    <source>
        <dbReference type="ARBA" id="ARBA00022692"/>
    </source>
</evidence>
<dbReference type="GO" id="GO:0016887">
    <property type="term" value="F:ATP hydrolysis activity"/>
    <property type="evidence" value="ECO:0007669"/>
    <property type="project" value="InterPro"/>
</dbReference>
<keyword evidence="2" id="KW-0813">Transport</keyword>
<keyword evidence="5" id="KW-0067">ATP-binding</keyword>
<feature type="compositionally biased region" description="Acidic residues" evidence="8">
    <location>
        <begin position="48"/>
        <end position="62"/>
    </location>
</feature>
<dbReference type="AlphaFoldDB" id="I1LEM3"/>
<keyword evidence="4" id="KW-0547">Nucleotide-binding</keyword>
<dbReference type="STRING" id="3847.I1LEM3"/>
<reference evidence="12" key="2">
    <citation type="submission" date="2018-02" db="UniProtKB">
        <authorList>
            <consortium name="EnsemblPlants"/>
        </authorList>
    </citation>
    <scope>IDENTIFICATION</scope>
    <source>
        <strain evidence="12">Williams 82</strain>
    </source>
</reference>
<dbReference type="InterPro" id="IPR043926">
    <property type="entry name" value="ABCG_dom"/>
</dbReference>
<dbReference type="Pfam" id="PF00005">
    <property type="entry name" value="ABC_tran"/>
    <property type="match status" value="1"/>
</dbReference>
<evidence type="ECO:0000313" key="11">
    <source>
        <dbReference type="EMBL" id="KRH35792.1"/>
    </source>
</evidence>
<dbReference type="InterPro" id="IPR003439">
    <property type="entry name" value="ABC_transporter-like_ATP-bd"/>
</dbReference>
<evidence type="ECO:0000256" key="6">
    <source>
        <dbReference type="ARBA" id="ARBA00022989"/>
    </source>
</evidence>
<dbReference type="PaxDb" id="3847-GLYMA10G41110.1"/>
<evidence type="ECO:0000256" key="7">
    <source>
        <dbReference type="ARBA" id="ARBA00023136"/>
    </source>
</evidence>
<dbReference type="Gene3D" id="3.40.50.300">
    <property type="entry name" value="P-loop containing nucleotide triphosphate hydrolases"/>
    <property type="match status" value="1"/>
</dbReference>
<dbReference type="Pfam" id="PF01061">
    <property type="entry name" value="ABC2_membrane"/>
    <property type="match status" value="1"/>
</dbReference>
<dbReference type="GO" id="GO:0005524">
    <property type="term" value="F:ATP binding"/>
    <property type="evidence" value="ECO:0007669"/>
    <property type="project" value="UniProtKB-KW"/>
</dbReference>
<dbReference type="InterPro" id="IPR027417">
    <property type="entry name" value="P-loop_NTPase"/>
</dbReference>
<dbReference type="Proteomes" id="UP000008827">
    <property type="component" value="Chromosome 10"/>
</dbReference>
<dbReference type="OMA" id="WWKQFWL"/>
<dbReference type="PROSITE" id="PS00211">
    <property type="entry name" value="ABC_TRANSPORTER_1"/>
    <property type="match status" value="1"/>
</dbReference>
<reference evidence="11 12" key="1">
    <citation type="journal article" date="2010" name="Nature">
        <title>Genome sequence of the palaeopolyploid soybean.</title>
        <authorList>
            <person name="Schmutz J."/>
            <person name="Cannon S.B."/>
            <person name="Schlueter J."/>
            <person name="Ma J."/>
            <person name="Mitros T."/>
            <person name="Nelson W."/>
            <person name="Hyten D.L."/>
            <person name="Song Q."/>
            <person name="Thelen J.J."/>
            <person name="Cheng J."/>
            <person name="Xu D."/>
            <person name="Hellsten U."/>
            <person name="May G.D."/>
            <person name="Yu Y."/>
            <person name="Sakurai T."/>
            <person name="Umezawa T."/>
            <person name="Bhattacharyya M.K."/>
            <person name="Sandhu D."/>
            <person name="Valliyodan B."/>
            <person name="Lindquist E."/>
            <person name="Peto M."/>
            <person name="Grant D."/>
            <person name="Shu S."/>
            <person name="Goodstein D."/>
            <person name="Barry K."/>
            <person name="Futrell-Griggs M."/>
            <person name="Abernathy B."/>
            <person name="Du J."/>
            <person name="Tian Z."/>
            <person name="Zhu L."/>
            <person name="Gill N."/>
            <person name="Joshi T."/>
            <person name="Libault M."/>
            <person name="Sethuraman A."/>
            <person name="Zhang X.-C."/>
            <person name="Shinozaki K."/>
            <person name="Nguyen H.T."/>
            <person name="Wing R.A."/>
            <person name="Cregan P."/>
            <person name="Specht J."/>
            <person name="Grimwood J."/>
            <person name="Rokhsar D."/>
            <person name="Stacey G."/>
            <person name="Shoemaker R.C."/>
            <person name="Jackson S.A."/>
        </authorList>
    </citation>
    <scope>NUCLEOTIDE SEQUENCE [LARGE SCALE GENOMIC DNA]</scope>
    <source>
        <strain evidence="12">cv. Williams 82</strain>
        <tissue evidence="11">Callus</tissue>
    </source>
</reference>
<keyword evidence="6 9" id="KW-1133">Transmembrane helix</keyword>
<evidence type="ECO:0000256" key="9">
    <source>
        <dbReference type="SAM" id="Phobius"/>
    </source>
</evidence>
<dbReference type="InterPro" id="IPR003593">
    <property type="entry name" value="AAA+_ATPase"/>
</dbReference>
<keyword evidence="3 9" id="KW-0812">Transmembrane</keyword>
<gene>
    <name evidence="12" type="primary">LOC100788256</name>
    <name evidence="11" type="ORF">GLYMA_10G264900</name>
</gene>
<reference evidence="11" key="3">
    <citation type="submission" date="2018-07" db="EMBL/GenBank/DDBJ databases">
        <title>WGS assembly of Glycine max.</title>
        <authorList>
            <person name="Schmutz J."/>
            <person name="Cannon S."/>
            <person name="Schlueter J."/>
            <person name="Ma J."/>
            <person name="Mitros T."/>
            <person name="Nelson W."/>
            <person name="Hyten D."/>
            <person name="Song Q."/>
            <person name="Thelen J."/>
            <person name="Cheng J."/>
            <person name="Xu D."/>
            <person name="Hellsten U."/>
            <person name="May G."/>
            <person name="Yu Y."/>
            <person name="Sakurai T."/>
            <person name="Umezawa T."/>
            <person name="Bhattacharyya M."/>
            <person name="Sandhu D."/>
            <person name="Valliyodan B."/>
            <person name="Lindquist E."/>
            <person name="Peto M."/>
            <person name="Grant D."/>
            <person name="Shu S."/>
            <person name="Goodstein D."/>
            <person name="Barry K."/>
            <person name="Futrell-Griggs M."/>
            <person name="Abernathy B."/>
            <person name="Du J."/>
            <person name="Tian Z."/>
            <person name="Zhu L."/>
            <person name="Gill N."/>
            <person name="Joshi T."/>
            <person name="Libault M."/>
            <person name="Sethuraman A."/>
            <person name="Zhang X."/>
            <person name="Shinozaki K."/>
            <person name="Nguyen H."/>
            <person name="Wing R."/>
            <person name="Cregan P."/>
            <person name="Specht J."/>
            <person name="Grimwood J."/>
            <person name="Rokhsar D."/>
            <person name="Stacey G."/>
            <person name="Shoemaker R."/>
            <person name="Jackson S."/>
        </authorList>
    </citation>
    <scope>NUCLEOTIDE SEQUENCE</scope>
    <source>
        <tissue evidence="11">Callus</tissue>
    </source>
</reference>
<proteinExistence type="predicted"/>
<keyword evidence="13" id="KW-1185">Reference proteome</keyword>
<sequence>MAGSGGKKVHQMIVGFGGSGLGQVVIAVAVSFLVRVFSAPGPALSPESEADDVPENDSDDAEAPTSGKVTPVTIQWRNINCSLSDKSSKSARFLLKNVSGEAKPGRLLAIMGPSGSGKTTLLNVLAGQLTASPRLHLSGVLEFNGKPGSKNAYKFAYVRQEDLFFSQLTVRETLSLATELQLPNISSAEERDEFVNNLLFKLGLVSCADTNVGDAKVRGISGGEKKRLSMACELLASPSVIFADEPTTGLDAFQAEKVMETLQQLAQDGHTVICSIHQPRGSVYSKFDDIILLTEGSLVYAGPARDEPLAYFSKFGYQCPDHINPAEFLADLISIDYSSADSVYTSQKRIDGLVESFSQRQSAVIYATPITINDLSNSRKKISQRAVVKKKGVWWKQFWLLLKRAWMQASRDAPTNKVRARMSIASAIIFGSVFWRMGNSQTSIQDRMGLLQVTAINTAMAALTKTVGVFPKERAIVDRERAKGSYSLGPYLFSKLLAEIPIGAAFPLMFGAVLYPMARLHPTMQRFGKFCGIVTMESFAASAMGLTVGAMVPTTEAAMAVGPSLMTVFIVFGGYYVNPENTPIIFRWIPNVSLIRWAFQGLSINEFSGLQFDHQHSFDIQTGEQALERISFGKSRIRDTVIAQNRILLFWYCTTYLLLEKNKPKYQQLESPIDHSKPHLKLEELNSEQVDQTIEAPPVSQLDSKQPLESPEVDLVGSFVLEGTK</sequence>
<dbReference type="GO" id="GO:0016020">
    <property type="term" value="C:membrane"/>
    <property type="evidence" value="ECO:0007669"/>
    <property type="project" value="UniProtKB-SubCell"/>
</dbReference>
<keyword evidence="7 9" id="KW-0472">Membrane</keyword>
<feature type="domain" description="ABC transporter" evidence="10">
    <location>
        <begin position="74"/>
        <end position="320"/>
    </location>
</feature>
<dbReference type="SMR" id="I1LEM3"/>
<dbReference type="FunFam" id="3.40.50.300:FF:000903">
    <property type="entry name" value="ABC transporter G family member 7"/>
    <property type="match status" value="1"/>
</dbReference>
<accession>I1LEM3</accession>
<feature type="transmembrane region" description="Helical" evidence="9">
    <location>
        <begin position="12"/>
        <end position="34"/>
    </location>
</feature>
<dbReference type="CDD" id="cd03213">
    <property type="entry name" value="ABCG_EPDR"/>
    <property type="match status" value="1"/>
</dbReference>
<dbReference type="RefSeq" id="XP_003536632.1">
    <property type="nucleotide sequence ID" value="XM_003536584.5"/>
</dbReference>
<dbReference type="SMART" id="SM00382">
    <property type="entry name" value="AAA"/>
    <property type="match status" value="1"/>
</dbReference>
<organism evidence="11">
    <name type="scientific">Glycine max</name>
    <name type="common">Soybean</name>
    <name type="synonym">Glycine hispida</name>
    <dbReference type="NCBI Taxonomy" id="3847"/>
    <lineage>
        <taxon>Eukaryota</taxon>
        <taxon>Viridiplantae</taxon>
        <taxon>Streptophyta</taxon>
        <taxon>Embryophyta</taxon>
        <taxon>Tracheophyta</taxon>
        <taxon>Spermatophyta</taxon>
        <taxon>Magnoliopsida</taxon>
        <taxon>eudicotyledons</taxon>
        <taxon>Gunneridae</taxon>
        <taxon>Pentapetalae</taxon>
        <taxon>rosids</taxon>
        <taxon>fabids</taxon>
        <taxon>Fabales</taxon>
        <taxon>Fabaceae</taxon>
        <taxon>Papilionoideae</taxon>
        <taxon>50 kb inversion clade</taxon>
        <taxon>NPAAA clade</taxon>
        <taxon>indigoferoid/millettioid clade</taxon>
        <taxon>Phaseoleae</taxon>
        <taxon>Glycine</taxon>
        <taxon>Glycine subgen. Soja</taxon>
    </lineage>
</organism>
<dbReference type="InterPro" id="IPR017871">
    <property type="entry name" value="ABC_transporter-like_CS"/>
</dbReference>
<evidence type="ECO:0000313" key="12">
    <source>
        <dbReference type="EnsemblPlants" id="KRH35792"/>
    </source>
</evidence>
<feature type="transmembrane region" description="Helical" evidence="9">
    <location>
        <begin position="491"/>
        <end position="515"/>
    </location>
</feature>
<dbReference type="PANTHER" id="PTHR48041">
    <property type="entry name" value="ABC TRANSPORTER G FAMILY MEMBER 28"/>
    <property type="match status" value="1"/>
</dbReference>
<dbReference type="InterPro" id="IPR013525">
    <property type="entry name" value="ABC2_TM"/>
</dbReference>
<evidence type="ECO:0000256" key="8">
    <source>
        <dbReference type="SAM" id="MobiDB-lite"/>
    </source>
</evidence>
<evidence type="ECO:0000256" key="2">
    <source>
        <dbReference type="ARBA" id="ARBA00022448"/>
    </source>
</evidence>
<feature type="transmembrane region" description="Helical" evidence="9">
    <location>
        <begin position="557"/>
        <end position="577"/>
    </location>
</feature>
<dbReference type="KEGG" id="gmx:100788256"/>
<dbReference type="EnsemblPlants" id="KRH35792">
    <property type="protein sequence ID" value="KRH35792"/>
    <property type="gene ID" value="GLYMA_10G264900"/>
</dbReference>
<protein>
    <recommendedName>
        <fullName evidence="10">ABC transporter domain-containing protein</fullName>
    </recommendedName>
</protein>